<dbReference type="AlphaFoldDB" id="A0A9K3PBL7"/>
<proteinExistence type="predicted"/>
<reference evidence="2" key="2">
    <citation type="submission" date="2021-04" db="EMBL/GenBank/DDBJ databases">
        <authorList>
            <person name="Podell S."/>
        </authorList>
    </citation>
    <scope>NUCLEOTIDE SEQUENCE</scope>
    <source>
        <strain evidence="2">Hildebrandi</strain>
    </source>
</reference>
<dbReference type="EMBL" id="JAGRRH010000026">
    <property type="protein sequence ID" value="KAG7340975.1"/>
    <property type="molecule type" value="Genomic_DNA"/>
</dbReference>
<keyword evidence="3" id="KW-1185">Reference proteome</keyword>
<organism evidence="2 3">
    <name type="scientific">Nitzschia inconspicua</name>
    <dbReference type="NCBI Taxonomy" id="303405"/>
    <lineage>
        <taxon>Eukaryota</taxon>
        <taxon>Sar</taxon>
        <taxon>Stramenopiles</taxon>
        <taxon>Ochrophyta</taxon>
        <taxon>Bacillariophyta</taxon>
        <taxon>Bacillariophyceae</taxon>
        <taxon>Bacillariophycidae</taxon>
        <taxon>Bacillariales</taxon>
        <taxon>Bacillariaceae</taxon>
        <taxon>Nitzschia</taxon>
    </lineage>
</organism>
<name>A0A9K3PBL7_9STRA</name>
<evidence type="ECO:0000256" key="1">
    <source>
        <dbReference type="SAM" id="MobiDB-lite"/>
    </source>
</evidence>
<sequence length="76" mass="8485">MCKSLSSNFGFVFFVMELPSPCGRGPTSHDAALKKNVPNLAQKVRSEEQETTRPPPPPRQRSSRDNHRRGISCTES</sequence>
<evidence type="ECO:0000313" key="3">
    <source>
        <dbReference type="Proteomes" id="UP000693970"/>
    </source>
</evidence>
<gene>
    <name evidence="2" type="ORF">IV203_022926</name>
</gene>
<protein>
    <submittedName>
        <fullName evidence="2">Uncharacterized protein</fullName>
    </submittedName>
</protein>
<accession>A0A9K3PBL7</accession>
<reference evidence="2" key="1">
    <citation type="journal article" date="2021" name="Sci. Rep.">
        <title>Diploid genomic architecture of Nitzschia inconspicua, an elite biomass production diatom.</title>
        <authorList>
            <person name="Oliver A."/>
            <person name="Podell S."/>
            <person name="Pinowska A."/>
            <person name="Traller J.C."/>
            <person name="Smith S.R."/>
            <person name="McClure R."/>
            <person name="Beliaev A."/>
            <person name="Bohutskyi P."/>
            <person name="Hill E.A."/>
            <person name="Rabines A."/>
            <person name="Zheng H."/>
            <person name="Allen L.Z."/>
            <person name="Kuo A."/>
            <person name="Grigoriev I.V."/>
            <person name="Allen A.E."/>
            <person name="Hazlebeck D."/>
            <person name="Allen E.E."/>
        </authorList>
    </citation>
    <scope>NUCLEOTIDE SEQUENCE</scope>
    <source>
        <strain evidence="2">Hildebrandi</strain>
    </source>
</reference>
<evidence type="ECO:0000313" key="2">
    <source>
        <dbReference type="EMBL" id="KAG7340975.1"/>
    </source>
</evidence>
<comment type="caution">
    <text evidence="2">The sequence shown here is derived from an EMBL/GenBank/DDBJ whole genome shotgun (WGS) entry which is preliminary data.</text>
</comment>
<feature type="region of interest" description="Disordered" evidence="1">
    <location>
        <begin position="23"/>
        <end position="76"/>
    </location>
</feature>
<dbReference type="Proteomes" id="UP000693970">
    <property type="component" value="Unassembled WGS sequence"/>
</dbReference>